<dbReference type="EMBL" id="KP347714">
    <property type="protein sequence ID" value="AKJ87209.1"/>
    <property type="molecule type" value="Genomic_DNA"/>
</dbReference>
<protein>
    <recommendedName>
        <fullName evidence="2">Beta-lactamase-related domain-containing protein</fullName>
    </recommendedName>
</protein>
<feature type="domain" description="Beta-lactamase-related" evidence="2">
    <location>
        <begin position="50"/>
        <end position="452"/>
    </location>
</feature>
<evidence type="ECO:0000259" key="2">
    <source>
        <dbReference type="Pfam" id="PF00144"/>
    </source>
</evidence>
<sequence length="473" mass="52136">MKKNIALLILLPAMMAWQCSSPAKDKLPQEFNHTRDLAQLGIDSVKIASVDSLLQSFVDSNKVNCVTAFVAQKGNVIYHNAFGWKDVENQVPATTADYYMLFSQTKAITTAAFMTLVEKGLVSVDDPVSKYFPGIPDQVVTAVNPDGTYETRPVATPMTFAHLMSHSSGLGAGLVADIRRIEAEKAAAEKAEAASAMQKEPVEKTAAAPKDGETGTAAPATETQPGPCGQHSYYVGENSFPTLEEAMLDLARYPLGFDPGTEWNYHVSTNMLGYMIELISGKSLREYVKETILDPLGMVNTDWYYTPDKQENFVKPYNLADGKLEPATMMNMFVQGTFCANQTYCEGAIGLNGPIGDYARFCQMMLNKGTFNGRRILKAETIEAMTTINRLPEVNSGGEGFRFGLGFELYNELKKPAPEVSNSAYAWGGMLGTEYIIDPENDLIVLYYLNMWQRELTYPLFLSKAYGLVQVEP</sequence>
<dbReference type="SUPFAM" id="SSF56601">
    <property type="entry name" value="beta-lactamase/transpeptidase-like"/>
    <property type="match status" value="1"/>
</dbReference>
<reference evidence="3" key="1">
    <citation type="submission" date="2014-12" db="EMBL/GenBank/DDBJ databases">
        <title>Investigation of esterase diversity in environmental metagenomes.</title>
        <authorList>
            <person name="Popovic A."/>
            <person name="Tchigvintsev A."/>
            <person name="Nocek B."/>
            <person name="Hajighasemi M."/>
            <person name="Brown G."/>
            <person name="Xu X."/>
            <person name="Li H."/>
            <person name="Glinos J."/>
            <person name="Yim V."/>
            <person name="Pelletier E."/>
            <person name="Chernikova T.N."/>
            <person name="Golyshina O.V."/>
            <person name="Tran H."/>
            <person name="Le Paslier D."/>
            <person name="Yakimov M.M."/>
            <person name="Savchenko A."/>
            <person name="Golyshin P.N."/>
            <person name="Yakunin A.F."/>
        </authorList>
    </citation>
    <scope>NUCLEOTIDE SEQUENCE</scope>
</reference>
<accession>A0A0G3FEG3</accession>
<evidence type="ECO:0000256" key="1">
    <source>
        <dbReference type="SAM" id="MobiDB-lite"/>
    </source>
</evidence>
<dbReference type="PANTHER" id="PTHR43283:SF3">
    <property type="entry name" value="BETA-LACTAMASE FAMILY PROTEIN (AFU_ORTHOLOGUE AFUA_5G07500)"/>
    <property type="match status" value="1"/>
</dbReference>
<dbReference type="InterPro" id="IPR012338">
    <property type="entry name" value="Beta-lactam/transpept-like"/>
</dbReference>
<feature type="compositionally biased region" description="Low complexity" evidence="1">
    <location>
        <begin position="214"/>
        <end position="227"/>
    </location>
</feature>
<proteinExistence type="predicted"/>
<feature type="region of interest" description="Disordered" evidence="1">
    <location>
        <begin position="192"/>
        <end position="233"/>
    </location>
</feature>
<dbReference type="AlphaFoldDB" id="A0A0G3FEG3"/>
<dbReference type="Pfam" id="PF00144">
    <property type="entry name" value="Beta-lactamase"/>
    <property type="match status" value="1"/>
</dbReference>
<dbReference type="SMR" id="A0A0G3FEG3"/>
<dbReference type="InterPro" id="IPR001466">
    <property type="entry name" value="Beta-lactam-related"/>
</dbReference>
<dbReference type="PANTHER" id="PTHR43283">
    <property type="entry name" value="BETA-LACTAMASE-RELATED"/>
    <property type="match status" value="1"/>
</dbReference>
<organism evidence="3">
    <name type="scientific">uncultured organism</name>
    <dbReference type="NCBI Taxonomy" id="155900"/>
    <lineage>
        <taxon>unclassified sequences</taxon>
        <taxon>environmental samples</taxon>
    </lineage>
</organism>
<dbReference type="Gene3D" id="3.40.710.10">
    <property type="entry name" value="DD-peptidase/beta-lactamase superfamily"/>
    <property type="match status" value="2"/>
</dbReference>
<name>A0A0G3FEG3_9ZZZZ</name>
<evidence type="ECO:0000313" key="3">
    <source>
        <dbReference type="EMBL" id="AKJ87209.1"/>
    </source>
</evidence>
<dbReference type="InterPro" id="IPR050789">
    <property type="entry name" value="Diverse_Enzym_Activities"/>
</dbReference>